<dbReference type="PANTHER" id="PTHR48079">
    <property type="entry name" value="PROTEIN YEEZ"/>
    <property type="match status" value="1"/>
</dbReference>
<dbReference type="InterPro" id="IPR036291">
    <property type="entry name" value="NAD(P)-bd_dom_sf"/>
</dbReference>
<dbReference type="GO" id="GO:0005737">
    <property type="term" value="C:cytoplasm"/>
    <property type="evidence" value="ECO:0007669"/>
    <property type="project" value="TreeGrafter"/>
</dbReference>
<dbReference type="InterPro" id="IPR051783">
    <property type="entry name" value="NAD(P)-dependent_oxidoreduct"/>
</dbReference>
<proteinExistence type="predicted"/>
<protein>
    <recommendedName>
        <fullName evidence="1">NAD(P)-binding domain-containing protein</fullName>
    </recommendedName>
</protein>
<dbReference type="RefSeq" id="WP_111331199.1">
    <property type="nucleotide sequence ID" value="NZ_CP030032.1"/>
</dbReference>
<dbReference type="SUPFAM" id="SSF51735">
    <property type="entry name" value="NAD(P)-binding Rossmann-fold domains"/>
    <property type="match status" value="1"/>
</dbReference>
<sequence length="306" mass="33263">MIRRALVVGATGFVGRHIVKALRESEFEVDALRRWDSDPAAVANLQVNTVVGDLVDRERLVEILPGYNCVFMAAAPRLDRPGPEYLRDSVQGIRNLLAVSRAVDVERVVVTSCATTVARSSVEAMSSAEEVYLPGSGIGAELAESPFRPALLASLENQVEAQYAVELECFRQAADGMDLILLCPGICVGEGAVLPTRELLAGLPDEARINVVDVDAVAQAHLAAATEPTRQPFGGDRRCLGGENTTVGELYKRLKPKGEGERTLGRYQVRLSDDVHRLRALALFGANTWLDSTRAQQEFGFRPRPL</sequence>
<dbReference type="AlphaFoldDB" id="A0A2Z4FH20"/>
<reference evidence="2 3" key="1">
    <citation type="submission" date="2018-06" db="EMBL/GenBank/DDBJ databases">
        <title>Lujinxingia sediminis gen. nov. sp. nov., a new facultative anaerobic member of the class Deltaproteobacteria, and proposal of Lujinxingaceae fam. nov.</title>
        <authorList>
            <person name="Guo L.-Y."/>
            <person name="Li C.-M."/>
            <person name="Wang S."/>
            <person name="Du Z.-J."/>
        </authorList>
    </citation>
    <scope>NUCLEOTIDE SEQUENCE [LARGE SCALE GENOMIC DNA]</scope>
    <source>
        <strain evidence="2 3">FA350</strain>
    </source>
</reference>
<dbReference type="Gene3D" id="3.40.50.720">
    <property type="entry name" value="NAD(P)-binding Rossmann-like Domain"/>
    <property type="match status" value="1"/>
</dbReference>
<accession>A0A2Z4FH20</accession>
<dbReference type="GO" id="GO:0004029">
    <property type="term" value="F:aldehyde dehydrogenase (NAD+) activity"/>
    <property type="evidence" value="ECO:0007669"/>
    <property type="project" value="TreeGrafter"/>
</dbReference>
<gene>
    <name evidence="2" type="ORF">DN745_00660</name>
</gene>
<dbReference type="EMBL" id="CP030032">
    <property type="protein sequence ID" value="AWV87916.1"/>
    <property type="molecule type" value="Genomic_DNA"/>
</dbReference>
<evidence type="ECO:0000259" key="1">
    <source>
        <dbReference type="Pfam" id="PF13460"/>
    </source>
</evidence>
<dbReference type="Pfam" id="PF13460">
    <property type="entry name" value="NAD_binding_10"/>
    <property type="match status" value="1"/>
</dbReference>
<dbReference type="KEGG" id="bsed:DN745_00660"/>
<dbReference type="OrthoDB" id="9803010at2"/>
<dbReference type="Proteomes" id="UP000249799">
    <property type="component" value="Chromosome"/>
</dbReference>
<evidence type="ECO:0000313" key="2">
    <source>
        <dbReference type="EMBL" id="AWV87916.1"/>
    </source>
</evidence>
<evidence type="ECO:0000313" key="3">
    <source>
        <dbReference type="Proteomes" id="UP000249799"/>
    </source>
</evidence>
<dbReference type="InterPro" id="IPR016040">
    <property type="entry name" value="NAD(P)-bd_dom"/>
</dbReference>
<keyword evidence="3" id="KW-1185">Reference proteome</keyword>
<organism evidence="2 3">
    <name type="scientific">Bradymonas sediminis</name>
    <dbReference type="NCBI Taxonomy" id="1548548"/>
    <lineage>
        <taxon>Bacteria</taxon>
        <taxon>Deltaproteobacteria</taxon>
        <taxon>Bradymonadales</taxon>
        <taxon>Bradymonadaceae</taxon>
        <taxon>Bradymonas</taxon>
    </lineage>
</organism>
<name>A0A2Z4FH20_9DELT</name>
<feature type="domain" description="NAD(P)-binding" evidence="1">
    <location>
        <begin position="9"/>
        <end position="116"/>
    </location>
</feature>
<dbReference type="PANTHER" id="PTHR48079:SF6">
    <property type="entry name" value="NAD(P)-BINDING DOMAIN-CONTAINING PROTEIN-RELATED"/>
    <property type="match status" value="1"/>
</dbReference>